<evidence type="ECO:0000313" key="1">
    <source>
        <dbReference type="EMBL" id="TSO88112.1"/>
    </source>
</evidence>
<evidence type="ECO:0000313" key="2">
    <source>
        <dbReference type="Proteomes" id="UP000319801"/>
    </source>
</evidence>
<gene>
    <name evidence="1" type="ORF">Baya_10559</name>
</gene>
<dbReference type="AlphaFoldDB" id="A0A556UFU7"/>
<comment type="caution">
    <text evidence="1">The sequence shown here is derived from an EMBL/GenBank/DDBJ whole genome shotgun (WGS) entry which is preliminary data.</text>
</comment>
<sequence length="302" mass="34107">MVTRLLRDPRGAFSHLHLLQFLFASYNTYPFQSLSVESYGLTTTYTQVRSAQYGICPSTSGSRKHAFPDPFNITLWVAMLVSSFEQHIFKFVCMWEEGPLQFVKIQTSKPPVSANPLHPRRFRLKESGRLHSIYRWNARLLLAPIAPPLHRATHIPSLRWTVKPANPVELLTGSGGVPVEPCTKFVFHSRSHMQVMSTGKALLGPSGALACLTRFIATRFGALGSQRFVEIRRGLRVAQCSATVSVGVRQYLVLFSDYSFSQIYLCNELHSASNLSMSLTFWRLVALAWYPLTTKTLARRQL</sequence>
<accession>A0A556UFU7</accession>
<reference evidence="1 2" key="1">
    <citation type="journal article" date="2019" name="Genome Biol. Evol.">
        <title>Whole-Genome Sequencing of the Giant Devil Catfish, Bagarius yarrelli.</title>
        <authorList>
            <person name="Jiang W."/>
            <person name="Lv Y."/>
            <person name="Cheng L."/>
            <person name="Yang K."/>
            <person name="Chao B."/>
            <person name="Wang X."/>
            <person name="Li Y."/>
            <person name="Pan X."/>
            <person name="You X."/>
            <person name="Zhang Y."/>
            <person name="Yang J."/>
            <person name="Li J."/>
            <person name="Zhang X."/>
            <person name="Liu S."/>
            <person name="Sun C."/>
            <person name="Yang J."/>
            <person name="Shi Q."/>
        </authorList>
    </citation>
    <scope>NUCLEOTIDE SEQUENCE [LARGE SCALE GENOMIC DNA]</scope>
    <source>
        <strain evidence="1">JWS20170419001</strain>
        <tissue evidence="1">Muscle</tissue>
    </source>
</reference>
<name>A0A556UFU7_BAGYA</name>
<organism evidence="1 2">
    <name type="scientific">Bagarius yarrelli</name>
    <name type="common">Goonch</name>
    <name type="synonym">Bagrus yarrelli</name>
    <dbReference type="NCBI Taxonomy" id="175774"/>
    <lineage>
        <taxon>Eukaryota</taxon>
        <taxon>Metazoa</taxon>
        <taxon>Chordata</taxon>
        <taxon>Craniata</taxon>
        <taxon>Vertebrata</taxon>
        <taxon>Euteleostomi</taxon>
        <taxon>Actinopterygii</taxon>
        <taxon>Neopterygii</taxon>
        <taxon>Teleostei</taxon>
        <taxon>Ostariophysi</taxon>
        <taxon>Siluriformes</taxon>
        <taxon>Sisoridae</taxon>
        <taxon>Sisorinae</taxon>
        <taxon>Bagarius</taxon>
    </lineage>
</organism>
<dbReference type="Proteomes" id="UP000319801">
    <property type="component" value="Unassembled WGS sequence"/>
</dbReference>
<proteinExistence type="predicted"/>
<keyword evidence="2" id="KW-1185">Reference proteome</keyword>
<dbReference type="EMBL" id="VCAZ01000071">
    <property type="protein sequence ID" value="TSO88112.1"/>
    <property type="molecule type" value="Genomic_DNA"/>
</dbReference>
<protein>
    <submittedName>
        <fullName evidence="1">Uncharacterized protein</fullName>
    </submittedName>
</protein>